<dbReference type="PROSITE" id="PS50294">
    <property type="entry name" value="WD_REPEATS_REGION"/>
    <property type="match status" value="1"/>
</dbReference>
<comment type="caution">
    <text evidence="2">The sequence shown here is derived from an EMBL/GenBank/DDBJ whole genome shotgun (WGS) entry which is preliminary data.</text>
</comment>
<dbReference type="EMBL" id="QGNW01001693">
    <property type="protein sequence ID" value="RVW33085.1"/>
    <property type="molecule type" value="Genomic_DNA"/>
</dbReference>
<dbReference type="Pfam" id="PF23869">
    <property type="entry name" value="Beta-prop_WDR75_1st"/>
    <property type="match status" value="1"/>
</dbReference>
<name>A0A438DC92_VITVI</name>
<keyword evidence="1" id="KW-0853">WD repeat</keyword>
<evidence type="ECO:0000256" key="1">
    <source>
        <dbReference type="PROSITE-ProRule" id="PRU00221"/>
    </source>
</evidence>
<reference evidence="2 3" key="1">
    <citation type="journal article" date="2018" name="PLoS Genet.">
        <title>Population sequencing reveals clonal diversity and ancestral inbreeding in the grapevine cultivar Chardonnay.</title>
        <authorList>
            <person name="Roach M.J."/>
            <person name="Johnson D.L."/>
            <person name="Bohlmann J."/>
            <person name="van Vuuren H.J."/>
            <person name="Jones S.J."/>
            <person name="Pretorius I.S."/>
            <person name="Schmidt S.A."/>
            <person name="Borneman A.R."/>
        </authorList>
    </citation>
    <scope>NUCLEOTIDE SEQUENCE [LARGE SCALE GENOMIC DNA]</scope>
    <source>
        <strain evidence="3">cv. Chardonnay</strain>
        <tissue evidence="2">Leaf</tissue>
    </source>
</reference>
<evidence type="ECO:0000313" key="3">
    <source>
        <dbReference type="Proteomes" id="UP000288805"/>
    </source>
</evidence>
<dbReference type="SMART" id="SM00320">
    <property type="entry name" value="WD40"/>
    <property type="match status" value="2"/>
</dbReference>
<organism evidence="2 3">
    <name type="scientific">Vitis vinifera</name>
    <name type="common">Grape</name>
    <dbReference type="NCBI Taxonomy" id="29760"/>
    <lineage>
        <taxon>Eukaryota</taxon>
        <taxon>Viridiplantae</taxon>
        <taxon>Streptophyta</taxon>
        <taxon>Embryophyta</taxon>
        <taxon>Tracheophyta</taxon>
        <taxon>Spermatophyta</taxon>
        <taxon>Magnoliopsida</taxon>
        <taxon>eudicotyledons</taxon>
        <taxon>Gunneridae</taxon>
        <taxon>Pentapetalae</taxon>
        <taxon>rosids</taxon>
        <taxon>Vitales</taxon>
        <taxon>Vitaceae</taxon>
        <taxon>Viteae</taxon>
        <taxon>Vitis</taxon>
    </lineage>
</organism>
<proteinExistence type="predicted"/>
<dbReference type="PROSITE" id="PS50082">
    <property type="entry name" value="WD_REPEATS_2"/>
    <property type="match status" value="1"/>
</dbReference>
<feature type="repeat" description="WD" evidence="1">
    <location>
        <begin position="103"/>
        <end position="144"/>
    </location>
</feature>
<gene>
    <name evidence="2" type="primary">WDR75_1</name>
    <name evidence="2" type="ORF">CK203_102318</name>
</gene>
<evidence type="ECO:0000313" key="2">
    <source>
        <dbReference type="EMBL" id="RVW33085.1"/>
    </source>
</evidence>
<protein>
    <submittedName>
        <fullName evidence="2">WD repeat-containing protein 75</fullName>
    </submittedName>
</protein>
<dbReference type="InterPro" id="IPR001680">
    <property type="entry name" value="WD40_rpt"/>
</dbReference>
<sequence length="219" mass="24402">MNSIPEALQSSQTFLNDSLLTQQPELITISSSGKFFGVRNKRKLHVWEVIAHDHEGAPIKKITLHHTKNLTVFAFHPTERIVAAGDMKGLGLGDDDADSCATWHWHSAEVKVLSFSSDGAYLFSGGKEGVLVFWQLDTGKKKFLPRIGSPLLYFTTSLDPSLSSVSCADNRIHLLKMPSMEILKSISGIKVCYQSKSARETINQVMMSRYIKLLSFFLV</sequence>
<dbReference type="InterPro" id="IPR015943">
    <property type="entry name" value="WD40/YVTN_repeat-like_dom_sf"/>
</dbReference>
<dbReference type="Gene3D" id="2.130.10.10">
    <property type="entry name" value="YVTN repeat-like/Quinoprotein amine dehydrogenase"/>
    <property type="match status" value="1"/>
</dbReference>
<dbReference type="PANTHER" id="PTHR45176:SF1">
    <property type="entry name" value="TRANSDUCIN FAMILY PROTEIN _ WD-40 REPEAT FAMILY PROTEIN-RELATED"/>
    <property type="match status" value="1"/>
</dbReference>
<dbReference type="AlphaFoldDB" id="A0A438DC92"/>
<dbReference type="PANTHER" id="PTHR45176">
    <property type="entry name" value="TRANSDUCIN FAMILY PROTEIN / WD-40 REPEAT FAMILY PROTEIN-RELATED"/>
    <property type="match status" value="1"/>
</dbReference>
<dbReference type="Proteomes" id="UP000288805">
    <property type="component" value="Unassembled WGS sequence"/>
</dbReference>
<dbReference type="InterPro" id="IPR036322">
    <property type="entry name" value="WD40_repeat_dom_sf"/>
</dbReference>
<accession>A0A438DC92</accession>
<dbReference type="SUPFAM" id="SSF50978">
    <property type="entry name" value="WD40 repeat-like"/>
    <property type="match status" value="1"/>
</dbReference>